<proteinExistence type="inferred from homology"/>
<evidence type="ECO:0000256" key="3">
    <source>
        <dbReference type="ARBA" id="ARBA00005735"/>
    </source>
</evidence>
<dbReference type="AlphaFoldDB" id="A0A0B7B7N6"/>
<dbReference type="GO" id="GO:0008378">
    <property type="term" value="F:galactosyltransferase activity"/>
    <property type="evidence" value="ECO:0007669"/>
    <property type="project" value="TreeGrafter"/>
</dbReference>
<evidence type="ECO:0000256" key="9">
    <source>
        <dbReference type="ARBA" id="ARBA00023136"/>
    </source>
</evidence>
<evidence type="ECO:0000256" key="2">
    <source>
        <dbReference type="ARBA" id="ARBA00004922"/>
    </source>
</evidence>
<comment type="pathway">
    <text evidence="2 11">Protein modification; protein glycosylation.</text>
</comment>
<keyword evidence="9 11" id="KW-0472">Membrane</keyword>
<evidence type="ECO:0000259" key="12">
    <source>
        <dbReference type="Pfam" id="PF02709"/>
    </source>
</evidence>
<dbReference type="InterPro" id="IPR027791">
    <property type="entry name" value="Galactosyl_T_C"/>
</dbReference>
<feature type="domain" description="Galactosyltransferase N-terminal" evidence="13">
    <location>
        <begin position="122"/>
        <end position="254"/>
    </location>
</feature>
<evidence type="ECO:0000256" key="11">
    <source>
        <dbReference type="RuleBase" id="RU368121"/>
    </source>
</evidence>
<accession>A0A0B7B7N6</accession>
<evidence type="ECO:0000256" key="5">
    <source>
        <dbReference type="ARBA" id="ARBA00022679"/>
    </source>
</evidence>
<feature type="transmembrane region" description="Helical" evidence="11">
    <location>
        <begin position="14"/>
        <end position="33"/>
    </location>
</feature>
<feature type="domain" description="Galactosyltransferase C-terminal" evidence="12">
    <location>
        <begin position="271"/>
        <end position="338"/>
    </location>
</feature>
<evidence type="ECO:0000256" key="6">
    <source>
        <dbReference type="ARBA" id="ARBA00022692"/>
    </source>
</evidence>
<keyword evidence="7 11" id="KW-0735">Signal-anchor</keyword>
<keyword evidence="8 11" id="KW-1133">Transmembrane helix</keyword>
<dbReference type="SUPFAM" id="SSF53448">
    <property type="entry name" value="Nucleotide-diphospho-sugar transferases"/>
    <property type="match status" value="1"/>
</dbReference>
<dbReference type="Pfam" id="PF02709">
    <property type="entry name" value="Glyco_transf_7C"/>
    <property type="match status" value="1"/>
</dbReference>
<dbReference type="GO" id="GO:0005794">
    <property type="term" value="C:Golgi apparatus"/>
    <property type="evidence" value="ECO:0007669"/>
    <property type="project" value="TreeGrafter"/>
</dbReference>
<gene>
    <name evidence="15" type="primary">ORF170393</name>
    <name evidence="14" type="synonym">ORF170389</name>
</gene>
<keyword evidence="4 11" id="KW-0328">Glycosyltransferase</keyword>
<reference evidence="15" key="1">
    <citation type="submission" date="2014-12" db="EMBL/GenBank/DDBJ databases">
        <title>Insight into the proteome of Arion vulgaris.</title>
        <authorList>
            <person name="Aradska J."/>
            <person name="Bulat T."/>
            <person name="Smidak R."/>
            <person name="Sarate P."/>
            <person name="Gangsoo J."/>
            <person name="Sialana F."/>
            <person name="Bilban M."/>
            <person name="Lubec G."/>
        </authorList>
    </citation>
    <scope>NUCLEOTIDE SEQUENCE</scope>
    <source>
        <tissue evidence="15">Skin</tissue>
    </source>
</reference>
<protein>
    <recommendedName>
        <fullName evidence="11">Beta-1,4-galactosyltransferase</fullName>
        <ecNumber evidence="11">2.4.1.-</ecNumber>
    </recommendedName>
</protein>
<comment type="function">
    <text evidence="11">Catalyses the transfer of galactose onto proteins or lipids.</text>
</comment>
<dbReference type="GO" id="GO:0005975">
    <property type="term" value="P:carbohydrate metabolic process"/>
    <property type="evidence" value="ECO:0007669"/>
    <property type="project" value="InterPro"/>
</dbReference>
<keyword evidence="6 11" id="KW-0812">Transmembrane</keyword>
<evidence type="ECO:0000256" key="4">
    <source>
        <dbReference type="ARBA" id="ARBA00022676"/>
    </source>
</evidence>
<dbReference type="PRINTS" id="PR02050">
    <property type="entry name" value="B14GALTRFASE"/>
</dbReference>
<dbReference type="EC" id="2.4.1.-" evidence="11"/>
<dbReference type="Pfam" id="PF13733">
    <property type="entry name" value="Glyco_transf_7N"/>
    <property type="match status" value="1"/>
</dbReference>
<dbReference type="PANTHER" id="PTHR19300">
    <property type="entry name" value="BETA-1,4-GALACTOSYLTRANSFERASE"/>
    <property type="match status" value="1"/>
</dbReference>
<dbReference type="EMBL" id="HACG01042484">
    <property type="protein sequence ID" value="CEK89349.1"/>
    <property type="molecule type" value="Transcribed_RNA"/>
</dbReference>
<dbReference type="InterPro" id="IPR003859">
    <property type="entry name" value="Galactosyl_T"/>
</dbReference>
<keyword evidence="5 11" id="KW-0808">Transferase</keyword>
<evidence type="ECO:0000256" key="8">
    <source>
        <dbReference type="ARBA" id="ARBA00022989"/>
    </source>
</evidence>
<comment type="subcellular location">
    <subcellularLocation>
        <location evidence="1">Membrane</location>
        <topology evidence="1">Single-pass type II membrane protein</topology>
    </subcellularLocation>
</comment>
<evidence type="ECO:0000256" key="7">
    <source>
        <dbReference type="ARBA" id="ARBA00022968"/>
    </source>
</evidence>
<evidence type="ECO:0000256" key="10">
    <source>
        <dbReference type="ARBA" id="ARBA00023180"/>
    </source>
</evidence>
<dbReference type="UniPathway" id="UPA00378"/>
<evidence type="ECO:0000313" key="14">
    <source>
        <dbReference type="EMBL" id="CEK89348.1"/>
    </source>
</evidence>
<comment type="similarity">
    <text evidence="3 11">Belongs to the glycosyltransferase 7 family.</text>
</comment>
<organism evidence="15">
    <name type="scientific">Arion vulgaris</name>
    <dbReference type="NCBI Taxonomy" id="1028688"/>
    <lineage>
        <taxon>Eukaryota</taxon>
        <taxon>Metazoa</taxon>
        <taxon>Spiralia</taxon>
        <taxon>Lophotrochozoa</taxon>
        <taxon>Mollusca</taxon>
        <taxon>Gastropoda</taxon>
        <taxon>Heterobranchia</taxon>
        <taxon>Euthyneura</taxon>
        <taxon>Panpulmonata</taxon>
        <taxon>Eupulmonata</taxon>
        <taxon>Stylommatophora</taxon>
        <taxon>Helicina</taxon>
        <taxon>Arionoidea</taxon>
        <taxon>Arionidae</taxon>
        <taxon>Arion</taxon>
    </lineage>
</organism>
<dbReference type="GO" id="GO:0016020">
    <property type="term" value="C:membrane"/>
    <property type="evidence" value="ECO:0007669"/>
    <property type="project" value="UniProtKB-SubCell"/>
</dbReference>
<dbReference type="Gene3D" id="3.90.550.10">
    <property type="entry name" value="Spore Coat Polysaccharide Biosynthesis Protein SpsA, Chain A"/>
    <property type="match status" value="1"/>
</dbReference>
<dbReference type="InterPro" id="IPR029044">
    <property type="entry name" value="Nucleotide-diphossugar_trans"/>
</dbReference>
<dbReference type="GO" id="GO:0006688">
    <property type="term" value="P:glycosphingolipid biosynthetic process"/>
    <property type="evidence" value="ECO:0007669"/>
    <property type="project" value="TreeGrafter"/>
</dbReference>
<dbReference type="EMBL" id="HACG01042483">
    <property type="protein sequence ID" value="CEK89348.1"/>
    <property type="molecule type" value="Transcribed_RNA"/>
</dbReference>
<evidence type="ECO:0000259" key="13">
    <source>
        <dbReference type="Pfam" id="PF13733"/>
    </source>
</evidence>
<dbReference type="GO" id="GO:0033842">
    <property type="term" value="F:N-acetyl-beta-glucosaminyl-derivative 4-beta-N-acetylgalactosaminyltransferase activity"/>
    <property type="evidence" value="ECO:0007669"/>
    <property type="project" value="TreeGrafter"/>
</dbReference>
<dbReference type="PANTHER" id="PTHR19300:SF57">
    <property type="entry name" value="BETA-1,4-N-ACETYLGALACTOSAMINYLTRANSFERASE"/>
    <property type="match status" value="1"/>
</dbReference>
<evidence type="ECO:0000313" key="15">
    <source>
        <dbReference type="EMBL" id="CEK89349.1"/>
    </source>
</evidence>
<keyword evidence="10 11" id="KW-0325">Glycoprotein</keyword>
<evidence type="ECO:0000256" key="1">
    <source>
        <dbReference type="ARBA" id="ARBA00004606"/>
    </source>
</evidence>
<sequence length="416" mass="48112">MITRTFSLREGHRVFRNVICVILLTFIVVHVILPAVSISPRSRRLVLHKFGYKSPVETRCAGVISRMIDIDILQHKSKDVNQVQGNGRKVNDHKVTDENVLEIKDADDGGTINRSVASLKLCPEFPRHTVGEMKCVCEPVTPEDILSIWPNLQLGGRLPPLTCTARERLAIIIPYSDRASHLHKLIHNLLPVLERQNIDATFFVIEQTTPSIFNRATLLNIGYLESQKIANFDCYIFHDVDLVPLDDRIFYRCDDNPRHFPVSIQRHGEKEAKLMYSEYYGGVIAMTKRQYIDVNGHSNLYFGWGGEDDDILQRILNKGYLRTRQHPEIFKYRMLQHERNDMSRGNVDRMLLLQEAVDRQDFEGLCTTKYKVEQTRFHRLYIWISVSLNMSQILLTSPDFTLHAIKSLLEISKTVR</sequence>
<dbReference type="InterPro" id="IPR027995">
    <property type="entry name" value="Galactosyl_T_N"/>
</dbReference>
<name>A0A0B7B7N6_9EUPU</name>